<dbReference type="EMBL" id="BEZZ01000226">
    <property type="protein sequence ID" value="GCC28950.1"/>
    <property type="molecule type" value="Genomic_DNA"/>
</dbReference>
<sequence>MYQHQSLSPPYLLANVQWIHKGECQKQINQVTQEEYQVQLHSTYLVSELPGLLYMRLILSVIPERKRRTNILRQQSTPLRGAVTKEHCDRQLKKELLI</sequence>
<dbReference type="AlphaFoldDB" id="A0A401SF29"/>
<comment type="caution">
    <text evidence="1">The sequence shown here is derived from an EMBL/GenBank/DDBJ whole genome shotgun (WGS) entry which is preliminary data.</text>
</comment>
<evidence type="ECO:0000313" key="1">
    <source>
        <dbReference type="EMBL" id="GCC28950.1"/>
    </source>
</evidence>
<proteinExistence type="predicted"/>
<keyword evidence="2" id="KW-1185">Reference proteome</keyword>
<organism evidence="1 2">
    <name type="scientific">Chiloscyllium punctatum</name>
    <name type="common">Brownbanded bambooshark</name>
    <name type="synonym">Hemiscyllium punctatum</name>
    <dbReference type="NCBI Taxonomy" id="137246"/>
    <lineage>
        <taxon>Eukaryota</taxon>
        <taxon>Metazoa</taxon>
        <taxon>Chordata</taxon>
        <taxon>Craniata</taxon>
        <taxon>Vertebrata</taxon>
        <taxon>Chondrichthyes</taxon>
        <taxon>Elasmobranchii</taxon>
        <taxon>Galeomorphii</taxon>
        <taxon>Galeoidea</taxon>
        <taxon>Orectolobiformes</taxon>
        <taxon>Hemiscylliidae</taxon>
        <taxon>Chiloscyllium</taxon>
    </lineage>
</organism>
<reference evidence="1 2" key="1">
    <citation type="journal article" date="2018" name="Nat. Ecol. Evol.">
        <title>Shark genomes provide insights into elasmobranch evolution and the origin of vertebrates.</title>
        <authorList>
            <person name="Hara Y"/>
            <person name="Yamaguchi K"/>
            <person name="Onimaru K"/>
            <person name="Kadota M"/>
            <person name="Koyanagi M"/>
            <person name="Keeley SD"/>
            <person name="Tatsumi K"/>
            <person name="Tanaka K"/>
            <person name="Motone F"/>
            <person name="Kageyama Y"/>
            <person name="Nozu R"/>
            <person name="Adachi N"/>
            <person name="Nishimura O"/>
            <person name="Nakagawa R"/>
            <person name="Tanegashima C"/>
            <person name="Kiyatake I"/>
            <person name="Matsumoto R"/>
            <person name="Murakumo K"/>
            <person name="Nishida K"/>
            <person name="Terakita A"/>
            <person name="Kuratani S"/>
            <person name="Sato K"/>
            <person name="Hyodo S Kuraku.S."/>
        </authorList>
    </citation>
    <scope>NUCLEOTIDE SEQUENCE [LARGE SCALE GENOMIC DNA]</scope>
</reference>
<accession>A0A401SF29</accession>
<name>A0A401SF29_CHIPU</name>
<dbReference type="Proteomes" id="UP000287033">
    <property type="component" value="Unassembled WGS sequence"/>
</dbReference>
<protein>
    <submittedName>
        <fullName evidence="1">Uncharacterized protein</fullName>
    </submittedName>
</protein>
<evidence type="ECO:0000313" key="2">
    <source>
        <dbReference type="Proteomes" id="UP000287033"/>
    </source>
</evidence>
<gene>
    <name evidence="1" type="ORF">chiPu_0007384</name>
</gene>